<dbReference type="InterPro" id="IPR013216">
    <property type="entry name" value="Methyltransf_11"/>
</dbReference>
<comment type="similarity">
    <text evidence="1">Belongs to the methyltransferase superfamily.</text>
</comment>
<evidence type="ECO:0000259" key="4">
    <source>
        <dbReference type="Pfam" id="PF08241"/>
    </source>
</evidence>
<accession>A0AA38VYB7</accession>
<sequence>MSTATTAAAAAPPRALPAAAADGFADAAAYDAHRPSYPPAAVDAFLSRLSLTAPSAPAGQGRRVVEVAAGTGKFTEVLAARPEGFEVLAVEPHEGMRAELRRKGLAGVQVREGFAAEMPVESGWGDGAVAAQAWHWFANEESLAEIHRVLKPGAKFGMIWNVEDYNKPASWKATTSWEKLLNEWIFERDDGLPRFRDEQWRAVFARQKDSPSPLFSAPPAEERVPWTVWLSEDALWARFNTLSQVAVLKGEERAAAERTFREAMAMEDVERNERGEVAVHGVTFFAWTERL</sequence>
<evidence type="ECO:0000313" key="6">
    <source>
        <dbReference type="Proteomes" id="UP001174694"/>
    </source>
</evidence>
<feature type="domain" description="Methyltransferase type 11" evidence="4">
    <location>
        <begin position="66"/>
        <end position="156"/>
    </location>
</feature>
<protein>
    <submittedName>
        <fullName evidence="5">S-adenosyl-L-methionine-dependent methyltransferase</fullName>
    </submittedName>
</protein>
<comment type="caution">
    <text evidence="5">The sequence shown here is derived from an EMBL/GenBank/DDBJ whole genome shotgun (WGS) entry which is preliminary data.</text>
</comment>
<gene>
    <name evidence="5" type="ORF">NKR23_g722</name>
</gene>
<evidence type="ECO:0000313" key="5">
    <source>
        <dbReference type="EMBL" id="KAJ9157748.1"/>
    </source>
</evidence>
<dbReference type="PANTHER" id="PTHR44942">
    <property type="entry name" value="METHYLTRANSF_11 DOMAIN-CONTAINING PROTEIN"/>
    <property type="match status" value="1"/>
</dbReference>
<keyword evidence="2 5" id="KW-0489">Methyltransferase</keyword>
<name>A0AA38VYB7_9PEZI</name>
<dbReference type="InterPro" id="IPR051052">
    <property type="entry name" value="Diverse_substrate_MTase"/>
</dbReference>
<dbReference type="SUPFAM" id="SSF53335">
    <property type="entry name" value="S-adenosyl-L-methionine-dependent methyltransferases"/>
    <property type="match status" value="1"/>
</dbReference>
<dbReference type="Pfam" id="PF08241">
    <property type="entry name" value="Methyltransf_11"/>
    <property type="match status" value="1"/>
</dbReference>
<dbReference type="EMBL" id="JANBVO010000001">
    <property type="protein sequence ID" value="KAJ9157748.1"/>
    <property type="molecule type" value="Genomic_DNA"/>
</dbReference>
<dbReference type="Gene3D" id="3.40.50.150">
    <property type="entry name" value="Vaccinia Virus protein VP39"/>
    <property type="match status" value="1"/>
</dbReference>
<dbReference type="AlphaFoldDB" id="A0AA38VYB7"/>
<keyword evidence="6" id="KW-1185">Reference proteome</keyword>
<keyword evidence="3" id="KW-0808">Transferase</keyword>
<dbReference type="Proteomes" id="UP001174694">
    <property type="component" value="Unassembled WGS sequence"/>
</dbReference>
<proteinExistence type="inferred from homology"/>
<evidence type="ECO:0000256" key="1">
    <source>
        <dbReference type="ARBA" id="ARBA00008361"/>
    </source>
</evidence>
<organism evidence="5 6">
    <name type="scientific">Pleurostoma richardsiae</name>
    <dbReference type="NCBI Taxonomy" id="41990"/>
    <lineage>
        <taxon>Eukaryota</taxon>
        <taxon>Fungi</taxon>
        <taxon>Dikarya</taxon>
        <taxon>Ascomycota</taxon>
        <taxon>Pezizomycotina</taxon>
        <taxon>Sordariomycetes</taxon>
        <taxon>Sordariomycetidae</taxon>
        <taxon>Calosphaeriales</taxon>
        <taxon>Pleurostomataceae</taxon>
        <taxon>Pleurostoma</taxon>
    </lineage>
</organism>
<evidence type="ECO:0000256" key="3">
    <source>
        <dbReference type="ARBA" id="ARBA00022679"/>
    </source>
</evidence>
<dbReference type="InterPro" id="IPR029063">
    <property type="entry name" value="SAM-dependent_MTases_sf"/>
</dbReference>
<dbReference type="CDD" id="cd02440">
    <property type="entry name" value="AdoMet_MTases"/>
    <property type="match status" value="1"/>
</dbReference>
<evidence type="ECO:0000256" key="2">
    <source>
        <dbReference type="ARBA" id="ARBA00022603"/>
    </source>
</evidence>
<dbReference type="GO" id="GO:0008757">
    <property type="term" value="F:S-adenosylmethionine-dependent methyltransferase activity"/>
    <property type="evidence" value="ECO:0007669"/>
    <property type="project" value="InterPro"/>
</dbReference>
<dbReference type="PANTHER" id="PTHR44942:SF4">
    <property type="entry name" value="METHYLTRANSFERASE TYPE 11 DOMAIN-CONTAINING PROTEIN"/>
    <property type="match status" value="1"/>
</dbReference>
<reference evidence="5" key="1">
    <citation type="submission" date="2022-07" db="EMBL/GenBank/DDBJ databases">
        <title>Fungi with potential for degradation of polypropylene.</title>
        <authorList>
            <person name="Gostincar C."/>
        </authorList>
    </citation>
    <scope>NUCLEOTIDE SEQUENCE</scope>
    <source>
        <strain evidence="5">EXF-13308</strain>
    </source>
</reference>
<dbReference type="GO" id="GO:0032259">
    <property type="term" value="P:methylation"/>
    <property type="evidence" value="ECO:0007669"/>
    <property type="project" value="UniProtKB-KW"/>
</dbReference>